<feature type="domain" description="DHFR" evidence="8">
    <location>
        <begin position="7"/>
        <end position="216"/>
    </location>
</feature>
<dbReference type="Pfam" id="PF00186">
    <property type="entry name" value="DHFR_1"/>
    <property type="match status" value="1"/>
</dbReference>
<dbReference type="GO" id="GO:0046452">
    <property type="term" value="P:dihydrofolate metabolic process"/>
    <property type="evidence" value="ECO:0007669"/>
    <property type="project" value="TreeGrafter"/>
</dbReference>
<keyword evidence="6" id="KW-0560">Oxidoreductase</keyword>
<protein>
    <recommendedName>
        <fullName evidence="3">Dihydrofolate reductase</fullName>
        <ecNumber evidence="2">1.5.1.3</ecNumber>
    </recommendedName>
</protein>
<evidence type="ECO:0000259" key="8">
    <source>
        <dbReference type="PROSITE" id="PS51330"/>
    </source>
</evidence>
<dbReference type="PANTHER" id="PTHR48069">
    <property type="entry name" value="DIHYDROFOLATE REDUCTASE"/>
    <property type="match status" value="1"/>
</dbReference>
<dbReference type="Proteomes" id="UP000799766">
    <property type="component" value="Unassembled WGS sequence"/>
</dbReference>
<reference evidence="9" key="1">
    <citation type="journal article" date="2020" name="Stud. Mycol.">
        <title>101 Dothideomycetes genomes: a test case for predicting lifestyles and emergence of pathogens.</title>
        <authorList>
            <person name="Haridas S."/>
            <person name="Albert R."/>
            <person name="Binder M."/>
            <person name="Bloem J."/>
            <person name="Labutti K."/>
            <person name="Salamov A."/>
            <person name="Andreopoulos B."/>
            <person name="Baker S."/>
            <person name="Barry K."/>
            <person name="Bills G."/>
            <person name="Bluhm B."/>
            <person name="Cannon C."/>
            <person name="Castanera R."/>
            <person name="Culley D."/>
            <person name="Daum C."/>
            <person name="Ezra D."/>
            <person name="Gonzalez J."/>
            <person name="Henrissat B."/>
            <person name="Kuo A."/>
            <person name="Liang C."/>
            <person name="Lipzen A."/>
            <person name="Lutzoni F."/>
            <person name="Magnuson J."/>
            <person name="Mondo S."/>
            <person name="Nolan M."/>
            <person name="Ohm R."/>
            <person name="Pangilinan J."/>
            <person name="Park H.-J."/>
            <person name="Ramirez L."/>
            <person name="Alfaro M."/>
            <person name="Sun H."/>
            <person name="Tritt A."/>
            <person name="Yoshinaga Y."/>
            <person name="Zwiers L.-H."/>
            <person name="Turgeon B."/>
            <person name="Goodwin S."/>
            <person name="Spatafora J."/>
            <person name="Crous P."/>
            <person name="Grigoriev I."/>
        </authorList>
    </citation>
    <scope>NUCLEOTIDE SEQUENCE</scope>
    <source>
        <strain evidence="9">ATCC 16933</strain>
    </source>
</reference>
<dbReference type="GO" id="GO:0050661">
    <property type="term" value="F:NADP binding"/>
    <property type="evidence" value="ECO:0007669"/>
    <property type="project" value="InterPro"/>
</dbReference>
<organism evidence="9 10">
    <name type="scientific">Lineolata rhizophorae</name>
    <dbReference type="NCBI Taxonomy" id="578093"/>
    <lineage>
        <taxon>Eukaryota</taxon>
        <taxon>Fungi</taxon>
        <taxon>Dikarya</taxon>
        <taxon>Ascomycota</taxon>
        <taxon>Pezizomycotina</taxon>
        <taxon>Dothideomycetes</taxon>
        <taxon>Dothideomycetes incertae sedis</taxon>
        <taxon>Lineolatales</taxon>
        <taxon>Lineolataceae</taxon>
        <taxon>Lineolata</taxon>
    </lineage>
</organism>
<name>A0A6A6NX79_9PEZI</name>
<dbReference type="InterPro" id="IPR017925">
    <property type="entry name" value="DHFR_CS"/>
</dbReference>
<dbReference type="GO" id="GO:0006730">
    <property type="term" value="P:one-carbon metabolic process"/>
    <property type="evidence" value="ECO:0007669"/>
    <property type="project" value="UniProtKB-KW"/>
</dbReference>
<evidence type="ECO:0000256" key="5">
    <source>
        <dbReference type="ARBA" id="ARBA00022857"/>
    </source>
</evidence>
<evidence type="ECO:0000256" key="6">
    <source>
        <dbReference type="ARBA" id="ARBA00023002"/>
    </source>
</evidence>
<dbReference type="GO" id="GO:0046654">
    <property type="term" value="P:tetrahydrofolate biosynthetic process"/>
    <property type="evidence" value="ECO:0007669"/>
    <property type="project" value="UniProtKB-UniPathway"/>
</dbReference>
<keyword evidence="10" id="KW-1185">Reference proteome</keyword>
<dbReference type="PROSITE" id="PS00075">
    <property type="entry name" value="DHFR_1"/>
    <property type="match status" value="1"/>
</dbReference>
<dbReference type="AlphaFoldDB" id="A0A6A6NX79"/>
<gene>
    <name evidence="9" type="ORF">BDY21DRAFT_287901</name>
</gene>
<dbReference type="EC" id="1.5.1.3" evidence="2"/>
<dbReference type="UniPathway" id="UPA00077">
    <property type="reaction ID" value="UER00158"/>
</dbReference>
<dbReference type="InterPro" id="IPR001796">
    <property type="entry name" value="DHFR_dom"/>
</dbReference>
<evidence type="ECO:0000256" key="2">
    <source>
        <dbReference type="ARBA" id="ARBA00012856"/>
    </source>
</evidence>
<dbReference type="PRINTS" id="PR00070">
    <property type="entry name" value="DHFR"/>
</dbReference>
<dbReference type="InterPro" id="IPR012259">
    <property type="entry name" value="DHFR"/>
</dbReference>
<dbReference type="EMBL" id="MU001683">
    <property type="protein sequence ID" value="KAF2456360.1"/>
    <property type="molecule type" value="Genomic_DNA"/>
</dbReference>
<dbReference type="CDD" id="cd00209">
    <property type="entry name" value="DHFR"/>
    <property type="match status" value="1"/>
</dbReference>
<dbReference type="GO" id="GO:0046655">
    <property type="term" value="P:folic acid metabolic process"/>
    <property type="evidence" value="ECO:0007669"/>
    <property type="project" value="TreeGrafter"/>
</dbReference>
<dbReference type="Gene3D" id="3.40.430.10">
    <property type="entry name" value="Dihydrofolate Reductase, subunit A"/>
    <property type="match status" value="1"/>
</dbReference>
<evidence type="ECO:0000313" key="10">
    <source>
        <dbReference type="Proteomes" id="UP000799766"/>
    </source>
</evidence>
<evidence type="ECO:0000256" key="1">
    <source>
        <dbReference type="ARBA" id="ARBA00004903"/>
    </source>
</evidence>
<keyword evidence="5" id="KW-0521">NADP</keyword>
<keyword evidence="4" id="KW-0554">One-carbon metabolism</keyword>
<dbReference type="OrthoDB" id="414698at2759"/>
<sequence length="223" mass="24495">MPSSPKPLTLIVAATATRRAIGRAGTLPWGRLPDEMAYFASVTRRVSHPALRAPHTSAAPGAPRRPRNAVVMGRRTWESIPARFRPLAGRVNVVLSRSGRDAVRTLENVAAAAAEEEETDETAQATTLPPVARIFVIGGSAVYEAALRHPRVRSVLLTKVHREYEDADTFFPVDLDRDAGWTKRDTRALEAFADQEGLGGMKRNGDVEFEFCLYEKCELDNAS</sequence>
<dbReference type="InterPro" id="IPR024072">
    <property type="entry name" value="DHFR-like_dom_sf"/>
</dbReference>
<accession>A0A6A6NX79</accession>
<dbReference type="GO" id="GO:0005739">
    <property type="term" value="C:mitochondrion"/>
    <property type="evidence" value="ECO:0007669"/>
    <property type="project" value="TreeGrafter"/>
</dbReference>
<dbReference type="SUPFAM" id="SSF53597">
    <property type="entry name" value="Dihydrofolate reductase-like"/>
    <property type="match status" value="1"/>
</dbReference>
<evidence type="ECO:0000256" key="7">
    <source>
        <dbReference type="RuleBase" id="RU004474"/>
    </source>
</evidence>
<comment type="pathway">
    <text evidence="1">Cofactor biosynthesis; tetrahydrofolate biosynthesis; 5,6,7,8-tetrahydrofolate from 7,8-dihydrofolate: step 1/1.</text>
</comment>
<evidence type="ECO:0000256" key="4">
    <source>
        <dbReference type="ARBA" id="ARBA00022563"/>
    </source>
</evidence>
<comment type="similarity">
    <text evidence="7">Belongs to the dihydrofolate reductase family.</text>
</comment>
<evidence type="ECO:0000256" key="3">
    <source>
        <dbReference type="ARBA" id="ARBA00018886"/>
    </source>
</evidence>
<evidence type="ECO:0000313" key="9">
    <source>
        <dbReference type="EMBL" id="KAF2456360.1"/>
    </source>
</evidence>
<dbReference type="PROSITE" id="PS51330">
    <property type="entry name" value="DHFR_2"/>
    <property type="match status" value="1"/>
</dbReference>
<dbReference type="PANTHER" id="PTHR48069:SF3">
    <property type="entry name" value="DIHYDROFOLATE REDUCTASE"/>
    <property type="match status" value="1"/>
</dbReference>
<proteinExistence type="inferred from homology"/>
<dbReference type="GO" id="GO:0004146">
    <property type="term" value="F:dihydrofolate reductase activity"/>
    <property type="evidence" value="ECO:0007669"/>
    <property type="project" value="UniProtKB-EC"/>
</dbReference>